<keyword evidence="4" id="KW-0732">Signal</keyword>
<feature type="region of interest" description="Disordered" evidence="8">
    <location>
        <begin position="172"/>
        <end position="199"/>
    </location>
</feature>
<evidence type="ECO:0000256" key="3">
    <source>
        <dbReference type="ARBA" id="ARBA00022525"/>
    </source>
</evidence>
<accession>A0ABY3YTW1</accession>
<evidence type="ECO:0000256" key="4">
    <source>
        <dbReference type="ARBA" id="ARBA00022729"/>
    </source>
</evidence>
<dbReference type="PROSITE" id="PS51884">
    <property type="entry name" value="CHAPLIN"/>
    <property type="match status" value="1"/>
</dbReference>
<evidence type="ECO:0000256" key="8">
    <source>
        <dbReference type="SAM" id="MobiDB-lite"/>
    </source>
</evidence>
<feature type="domain" description="Chaplin" evidence="9">
    <location>
        <begin position="35"/>
        <end position="75"/>
    </location>
</feature>
<feature type="region of interest" description="Disordered" evidence="8">
    <location>
        <begin position="76"/>
        <end position="111"/>
    </location>
</feature>
<evidence type="ECO:0000256" key="7">
    <source>
        <dbReference type="PROSITE-ProRule" id="PRU01232"/>
    </source>
</evidence>
<organism evidence="10 11">
    <name type="scientific">Streptomyces rimosus subsp. rimosus</name>
    <dbReference type="NCBI Taxonomy" id="132474"/>
    <lineage>
        <taxon>Bacteria</taxon>
        <taxon>Bacillati</taxon>
        <taxon>Actinomycetota</taxon>
        <taxon>Actinomycetes</taxon>
        <taxon>Kitasatosporales</taxon>
        <taxon>Streptomycetaceae</taxon>
        <taxon>Streptomyces</taxon>
    </lineage>
</organism>
<protein>
    <recommendedName>
        <fullName evidence="9">Chaplin domain-containing protein</fullName>
    </recommendedName>
</protein>
<evidence type="ECO:0000256" key="1">
    <source>
        <dbReference type="ARBA" id="ARBA00004191"/>
    </source>
</evidence>
<dbReference type="EMBL" id="CP094298">
    <property type="protein sequence ID" value="UNZ01036.1"/>
    <property type="molecule type" value="Genomic_DNA"/>
</dbReference>
<evidence type="ECO:0000256" key="2">
    <source>
        <dbReference type="ARBA" id="ARBA00022512"/>
    </source>
</evidence>
<evidence type="ECO:0000256" key="5">
    <source>
        <dbReference type="ARBA" id="ARBA00022889"/>
    </source>
</evidence>
<dbReference type="InterPro" id="IPR005528">
    <property type="entry name" value="ChpA-H"/>
</dbReference>
<keyword evidence="6 7" id="KW-0034">Amyloid</keyword>
<evidence type="ECO:0000313" key="11">
    <source>
        <dbReference type="Proteomes" id="UP000829494"/>
    </source>
</evidence>
<comment type="subcellular location">
    <subcellularLocation>
        <location evidence="1">Secreted</location>
        <location evidence="1">Cell wall</location>
    </subcellularLocation>
</comment>
<keyword evidence="3" id="KW-0964">Secreted</keyword>
<name>A0ABY3YTW1_STRRM</name>
<evidence type="ECO:0000256" key="6">
    <source>
        <dbReference type="ARBA" id="ARBA00023087"/>
    </source>
</evidence>
<keyword evidence="11" id="KW-1185">Reference proteome</keyword>
<evidence type="ECO:0000313" key="10">
    <source>
        <dbReference type="EMBL" id="UNZ01036.1"/>
    </source>
</evidence>
<gene>
    <name evidence="10" type="ORF">SRIMR7_02675</name>
</gene>
<proteinExistence type="predicted"/>
<reference evidence="10 11" key="1">
    <citation type="submission" date="2022-03" db="EMBL/GenBank/DDBJ databases">
        <title>Complete genome of Streptomyces rimosus ssp. rimosus R7 (=ATCC 10970).</title>
        <authorList>
            <person name="Beganovic S."/>
            <person name="Ruckert C."/>
            <person name="Busche T."/>
            <person name="Kalinowski J."/>
            <person name="Wittmann C."/>
        </authorList>
    </citation>
    <scope>NUCLEOTIDE SEQUENCE [LARGE SCALE GENOMIC DNA]</scope>
    <source>
        <strain evidence="10 11">R7</strain>
    </source>
</reference>
<dbReference type="Pfam" id="PF03777">
    <property type="entry name" value="ChpA-C"/>
    <property type="match status" value="1"/>
</dbReference>
<keyword evidence="2" id="KW-0134">Cell wall</keyword>
<evidence type="ECO:0000259" key="9">
    <source>
        <dbReference type="PROSITE" id="PS51884"/>
    </source>
</evidence>
<keyword evidence="5" id="KW-0130">Cell adhesion</keyword>
<dbReference type="Proteomes" id="UP000829494">
    <property type="component" value="Chromosome"/>
</dbReference>
<sequence>MQHLVQNSVLVAESATGMLTGAAAGAHAGSGAAAAPGVLAGNLLQAPVHLPMNLCDNTVTAISLFNLALGNHCANTGGRHHPPGHQPSGNHQPPAHVSQRPCLRPGGKGRVGGQAVPVPVLASTGSDGLGASVAASGALLLGAWHSCAAAGARAPGPVPPALRPAAPGSFWSGSRQSRGLRPGAVPSRHTGPAHGGVGCQARTRSTVRHDHRLSLHGARAVLWREQRSATAAGHVPLRFFTR</sequence>